<evidence type="ECO:0000313" key="6">
    <source>
        <dbReference type="EMBL" id="MBB4108399.1"/>
    </source>
</evidence>
<dbReference type="Pfam" id="PF02311">
    <property type="entry name" value="AraC_binding"/>
    <property type="match status" value="1"/>
</dbReference>
<dbReference type="Proteomes" id="UP000642938">
    <property type="component" value="Unassembled WGS sequence"/>
</dbReference>
<evidence type="ECO:0000313" key="5">
    <source>
        <dbReference type="EMBL" id="GGG93071.1"/>
    </source>
</evidence>
<dbReference type="EMBL" id="BMHZ01000001">
    <property type="protein sequence ID" value="GGG93071.1"/>
    <property type="molecule type" value="Genomic_DNA"/>
</dbReference>
<keyword evidence="8" id="KW-1185">Reference proteome</keyword>
<dbReference type="PROSITE" id="PS01124">
    <property type="entry name" value="HTH_ARAC_FAMILY_2"/>
    <property type="match status" value="1"/>
</dbReference>
<dbReference type="PANTHER" id="PTHR43280:SF2">
    <property type="entry name" value="HTH-TYPE TRANSCRIPTIONAL REGULATOR EXSA"/>
    <property type="match status" value="1"/>
</dbReference>
<keyword evidence="2 6" id="KW-0238">DNA-binding</keyword>
<dbReference type="CDD" id="cd06976">
    <property type="entry name" value="cupin_MtlR-like_N"/>
    <property type="match status" value="1"/>
</dbReference>
<evidence type="ECO:0000313" key="7">
    <source>
        <dbReference type="Proteomes" id="UP000532273"/>
    </source>
</evidence>
<dbReference type="RefSeq" id="WP_183763931.1">
    <property type="nucleotide sequence ID" value="NZ_BMHZ01000001.1"/>
</dbReference>
<dbReference type="SUPFAM" id="SSF46689">
    <property type="entry name" value="Homeodomain-like"/>
    <property type="match status" value="2"/>
</dbReference>
<dbReference type="PANTHER" id="PTHR43280">
    <property type="entry name" value="ARAC-FAMILY TRANSCRIPTIONAL REGULATOR"/>
    <property type="match status" value="1"/>
</dbReference>
<dbReference type="SUPFAM" id="SSF51182">
    <property type="entry name" value="RmlC-like cupins"/>
    <property type="match status" value="1"/>
</dbReference>
<dbReference type="Gene3D" id="1.10.10.60">
    <property type="entry name" value="Homeodomain-like"/>
    <property type="match status" value="2"/>
</dbReference>
<evidence type="ECO:0000313" key="8">
    <source>
        <dbReference type="Proteomes" id="UP000642938"/>
    </source>
</evidence>
<dbReference type="InterPro" id="IPR014710">
    <property type="entry name" value="RmlC-like_jellyroll"/>
</dbReference>
<dbReference type="Proteomes" id="UP000532273">
    <property type="component" value="Unassembled WGS sequence"/>
</dbReference>
<name>A0A7W6P6Z3_9SPHI</name>
<keyword evidence="3" id="KW-0804">Transcription</keyword>
<protein>
    <submittedName>
        <fullName evidence="5">AraC family transcriptional regulator</fullName>
    </submittedName>
    <submittedName>
        <fullName evidence="6">AraC-like DNA-binding protein</fullName>
    </submittedName>
</protein>
<reference evidence="5" key="1">
    <citation type="journal article" date="2014" name="Int. J. Syst. Evol. Microbiol.">
        <title>Complete genome of a new Firmicutes species belonging to the dominant human colonic microbiota ('Ruminococcus bicirculans') reveals two chromosomes and a selective capacity to utilize plant glucans.</title>
        <authorList>
            <consortium name="NISC Comparative Sequencing Program"/>
            <person name="Wegmann U."/>
            <person name="Louis P."/>
            <person name="Goesmann A."/>
            <person name="Henrissat B."/>
            <person name="Duncan S.H."/>
            <person name="Flint H.J."/>
        </authorList>
    </citation>
    <scope>NUCLEOTIDE SEQUENCE</scope>
    <source>
        <strain evidence="5">CGMCC 1.15287</strain>
    </source>
</reference>
<dbReference type="InterPro" id="IPR018060">
    <property type="entry name" value="HTH_AraC"/>
</dbReference>
<dbReference type="InterPro" id="IPR018062">
    <property type="entry name" value="HTH_AraC-typ_CS"/>
</dbReference>
<evidence type="ECO:0000256" key="2">
    <source>
        <dbReference type="ARBA" id="ARBA00023125"/>
    </source>
</evidence>
<reference evidence="5" key="4">
    <citation type="submission" date="2024-05" db="EMBL/GenBank/DDBJ databases">
        <authorList>
            <person name="Sun Q."/>
            <person name="Zhou Y."/>
        </authorList>
    </citation>
    <scope>NUCLEOTIDE SEQUENCE</scope>
    <source>
        <strain evidence="5">CGMCC 1.15287</strain>
    </source>
</reference>
<sequence>MKPHLLNVSTNTVDSFSARRDVMPDVNNLWHYHAALELIYIKKGRGTQFIGDSIKNFSEGDVVLLGSNLPHYWRFDPEFFDKKEEESVDVYVVHFKEDFLGTAFIELPENQELKKMLAQSKQGLQLFGTAKERIASLMPLIIEANGTMRIIRLLEVLSEIASAEEKKTLVSLGFKPNFLENEKDRIQSIYNYTISNYKNKIELKEIAAVAKISPNSFCKFFKTKSRKTYTQFLNEIRVGQACKLLIESSLTVKEICYDCGFYNFTSFHKYFREITGKTPLKYQQAFSKQQL</sequence>
<feature type="domain" description="HTH araC/xylS-type" evidence="4">
    <location>
        <begin position="187"/>
        <end position="285"/>
    </location>
</feature>
<reference evidence="6 7" key="3">
    <citation type="submission" date="2020-08" db="EMBL/GenBank/DDBJ databases">
        <title>Genomic Encyclopedia of Type Strains, Phase IV (KMG-IV): sequencing the most valuable type-strain genomes for metagenomic binning, comparative biology and taxonomic classification.</title>
        <authorList>
            <person name="Goeker M."/>
        </authorList>
    </citation>
    <scope>NUCLEOTIDE SEQUENCE [LARGE SCALE GENOMIC DNA]</scope>
    <source>
        <strain evidence="6 7">DSM 100774</strain>
    </source>
</reference>
<dbReference type="InterPro" id="IPR009057">
    <property type="entry name" value="Homeodomain-like_sf"/>
</dbReference>
<dbReference type="Gene3D" id="2.60.120.10">
    <property type="entry name" value="Jelly Rolls"/>
    <property type="match status" value="1"/>
</dbReference>
<dbReference type="GO" id="GO:0043565">
    <property type="term" value="F:sequence-specific DNA binding"/>
    <property type="evidence" value="ECO:0007669"/>
    <property type="project" value="InterPro"/>
</dbReference>
<reference evidence="8" key="2">
    <citation type="journal article" date="2019" name="Int. J. Syst. Evol. Microbiol.">
        <title>The Global Catalogue of Microorganisms (GCM) 10K type strain sequencing project: providing services to taxonomists for standard genome sequencing and annotation.</title>
        <authorList>
            <consortium name="The Broad Institute Genomics Platform"/>
            <consortium name="The Broad Institute Genome Sequencing Center for Infectious Disease"/>
            <person name="Wu L."/>
            <person name="Ma J."/>
        </authorList>
    </citation>
    <scope>NUCLEOTIDE SEQUENCE [LARGE SCALE GENOMIC DNA]</scope>
    <source>
        <strain evidence="8">CGMCC 1.15287</strain>
    </source>
</reference>
<dbReference type="InterPro" id="IPR011051">
    <property type="entry name" value="RmlC_Cupin_sf"/>
</dbReference>
<organism evidence="6 7">
    <name type="scientific">Pedobacter zeae</name>
    <dbReference type="NCBI Taxonomy" id="1737356"/>
    <lineage>
        <taxon>Bacteria</taxon>
        <taxon>Pseudomonadati</taxon>
        <taxon>Bacteroidota</taxon>
        <taxon>Sphingobacteriia</taxon>
        <taxon>Sphingobacteriales</taxon>
        <taxon>Sphingobacteriaceae</taxon>
        <taxon>Pedobacter</taxon>
    </lineage>
</organism>
<evidence type="ECO:0000256" key="3">
    <source>
        <dbReference type="ARBA" id="ARBA00023163"/>
    </source>
</evidence>
<dbReference type="GO" id="GO:0003700">
    <property type="term" value="F:DNA-binding transcription factor activity"/>
    <property type="evidence" value="ECO:0007669"/>
    <property type="project" value="InterPro"/>
</dbReference>
<proteinExistence type="predicted"/>
<dbReference type="InterPro" id="IPR003313">
    <property type="entry name" value="AraC-bd"/>
</dbReference>
<evidence type="ECO:0000259" key="4">
    <source>
        <dbReference type="PROSITE" id="PS01124"/>
    </source>
</evidence>
<dbReference type="SMART" id="SM00342">
    <property type="entry name" value="HTH_ARAC"/>
    <property type="match status" value="1"/>
</dbReference>
<dbReference type="EMBL" id="JACIEF010000002">
    <property type="protein sequence ID" value="MBB4108399.1"/>
    <property type="molecule type" value="Genomic_DNA"/>
</dbReference>
<accession>A0A7W6P6Z3</accession>
<dbReference type="Pfam" id="PF12833">
    <property type="entry name" value="HTH_18"/>
    <property type="match status" value="1"/>
</dbReference>
<keyword evidence="1" id="KW-0805">Transcription regulation</keyword>
<evidence type="ECO:0000256" key="1">
    <source>
        <dbReference type="ARBA" id="ARBA00023015"/>
    </source>
</evidence>
<dbReference type="PROSITE" id="PS00041">
    <property type="entry name" value="HTH_ARAC_FAMILY_1"/>
    <property type="match status" value="1"/>
</dbReference>
<comment type="caution">
    <text evidence="6">The sequence shown here is derived from an EMBL/GenBank/DDBJ whole genome shotgun (WGS) entry which is preliminary data.</text>
</comment>
<gene>
    <name evidence="5" type="ORF">GCM10007422_02770</name>
    <name evidence="6" type="ORF">GGQ60_002380</name>
</gene>
<dbReference type="AlphaFoldDB" id="A0A7W6P6Z3"/>